<evidence type="ECO:0000313" key="3">
    <source>
        <dbReference type="Proteomes" id="UP000031526"/>
    </source>
</evidence>
<dbReference type="STRING" id="40318.SNOD_20975"/>
<keyword evidence="3" id="KW-1185">Reference proteome</keyword>
<reference evidence="2 4" key="3">
    <citation type="submission" date="2017-09" db="EMBL/GenBank/DDBJ databases">
        <title>Streptomyces genome completion.</title>
        <authorList>
            <person name="Lee N."/>
            <person name="Cho B.-K."/>
        </authorList>
    </citation>
    <scope>NUCLEOTIDE SEQUENCE [LARGE SCALE GENOMIC DNA]</scope>
    <source>
        <strain evidence="2 4">ATCC 14899</strain>
    </source>
</reference>
<proteinExistence type="predicted"/>
<dbReference type="Proteomes" id="UP000031526">
    <property type="component" value="Chromosome"/>
</dbReference>
<dbReference type="EMBL" id="CP023747">
    <property type="protein sequence ID" value="QEV40749.1"/>
    <property type="molecule type" value="Genomic_DNA"/>
</dbReference>
<dbReference type="AlphaFoldDB" id="A0A0B5DP55"/>
<reference evidence="3" key="1">
    <citation type="submission" date="2014-09" db="EMBL/GenBank/DDBJ databases">
        <title>Sequence of the Streptomyces nodosus genome.</title>
        <authorList>
            <person name="Sweeney P."/>
            <person name="Stephens N."/>
            <person name="Murphy C."/>
            <person name="Caffrey P."/>
        </authorList>
    </citation>
    <scope>NUCLEOTIDE SEQUENCE [LARGE SCALE GENOMIC DNA]</scope>
    <source>
        <strain evidence="3">ATCC 14899</strain>
    </source>
</reference>
<name>A0A0B5DP55_9ACTN</name>
<evidence type="ECO:0000313" key="4">
    <source>
        <dbReference type="Proteomes" id="UP000325763"/>
    </source>
</evidence>
<gene>
    <name evidence="2" type="ORF">CP978_21310</name>
    <name evidence="1" type="ORF">SNOD_20975</name>
</gene>
<accession>A0A0B5DP55</accession>
<dbReference type="OrthoDB" id="3284019at2"/>
<dbReference type="Proteomes" id="UP000325763">
    <property type="component" value="Chromosome"/>
</dbReference>
<protein>
    <submittedName>
        <fullName evidence="1">Membrane protein</fullName>
    </submittedName>
</protein>
<dbReference type="RefSeq" id="WP_043443381.1">
    <property type="nucleotide sequence ID" value="NZ_CP009313.1"/>
</dbReference>
<evidence type="ECO:0000313" key="2">
    <source>
        <dbReference type="EMBL" id="QEV40749.1"/>
    </source>
</evidence>
<dbReference type="EMBL" id="CP009313">
    <property type="protein sequence ID" value="AJE42231.1"/>
    <property type="molecule type" value="Genomic_DNA"/>
</dbReference>
<dbReference type="KEGG" id="snq:CP978_21310"/>
<evidence type="ECO:0000313" key="1">
    <source>
        <dbReference type="EMBL" id="AJE42231.1"/>
    </source>
</evidence>
<reference evidence="1 3" key="2">
    <citation type="journal article" date="2016" name="Appl. Microbiol. Biotechnol.">
        <title>Exploiting the genome sequence of Streptomyces nodosus for enhanced antibiotic production.</title>
        <authorList>
            <person name="Sweeney P."/>
            <person name="Murphy C.D."/>
            <person name="Caffrey P."/>
        </authorList>
    </citation>
    <scope>NUCLEOTIDE SEQUENCE [LARGE SCALE GENOMIC DNA]</scope>
    <source>
        <strain evidence="1 3">ATCC 14899</strain>
    </source>
</reference>
<organism evidence="1 3">
    <name type="scientific">Streptomyces nodosus</name>
    <dbReference type="NCBI Taxonomy" id="40318"/>
    <lineage>
        <taxon>Bacteria</taxon>
        <taxon>Bacillati</taxon>
        <taxon>Actinomycetota</taxon>
        <taxon>Actinomycetes</taxon>
        <taxon>Kitasatosporales</taxon>
        <taxon>Streptomycetaceae</taxon>
        <taxon>Streptomyces</taxon>
    </lineage>
</organism>
<sequence>MTVLLWILGVLAVPTLLFALWLAWVFLKEFFSPTPEDNTEDGAKAAEQFGLLPVERQNTDLAAPLPADWEAALSALRGEDWRPAADLLRSIGPDWERRSAFVYLLGERAAEDDSWLLVWEKERPDDPDAAVVRARSTVILAWQIRGGKRAQYTTQEQFEGFRRTLVRAREETARAAALNPDDPTPYIAEIWVALGLGYANSQMDKVWAEITSRAPHHYEAHFSALQYWCAKWRGSERLAGEFAERAAAAAPLGSLLTVLPLIAHFEHDESEDNAVDRTPEMVARVDAGLADAAAADPAHPRLPELRHMLAYYLSLQDRDEAALEQFKLVDGHVNALPWRYRNDRAAYYCQIRDSSAAAVAAASAAEPTV</sequence>
<dbReference type="HOGENOM" id="CLU_064093_0_0_11"/>